<keyword evidence="1" id="KW-0812">Transmembrane</keyword>
<gene>
    <name evidence="2" type="ORF">SAMN04489708_12626</name>
</gene>
<name>A0A1H0VHT2_9BURK</name>
<evidence type="ECO:0000313" key="3">
    <source>
        <dbReference type="Proteomes" id="UP000199317"/>
    </source>
</evidence>
<feature type="transmembrane region" description="Helical" evidence="1">
    <location>
        <begin position="39"/>
        <end position="59"/>
    </location>
</feature>
<feature type="transmembrane region" description="Helical" evidence="1">
    <location>
        <begin position="65"/>
        <end position="84"/>
    </location>
</feature>
<evidence type="ECO:0000313" key="2">
    <source>
        <dbReference type="EMBL" id="SDP77901.1"/>
    </source>
</evidence>
<reference evidence="3" key="1">
    <citation type="submission" date="2016-10" db="EMBL/GenBank/DDBJ databases">
        <authorList>
            <person name="Varghese N."/>
            <person name="Submissions S."/>
        </authorList>
    </citation>
    <scope>NUCLEOTIDE SEQUENCE [LARGE SCALE GENOMIC DNA]</scope>
    <source>
        <strain evidence="3">DSM 17101</strain>
    </source>
</reference>
<protein>
    <submittedName>
        <fullName evidence="2">Uncharacterized protein</fullName>
    </submittedName>
</protein>
<proteinExistence type="predicted"/>
<dbReference type="RefSeq" id="WP_092837337.1">
    <property type="nucleotide sequence ID" value="NZ_FNJL01000026.1"/>
</dbReference>
<evidence type="ECO:0000256" key="1">
    <source>
        <dbReference type="SAM" id="Phobius"/>
    </source>
</evidence>
<keyword evidence="3" id="KW-1185">Reference proteome</keyword>
<accession>A0A1H0VHT2</accession>
<dbReference type="Proteomes" id="UP000199317">
    <property type="component" value="Unassembled WGS sequence"/>
</dbReference>
<dbReference type="AlphaFoldDB" id="A0A1H0VHT2"/>
<dbReference type="EMBL" id="FNJL01000026">
    <property type="protein sequence ID" value="SDP77901.1"/>
    <property type="molecule type" value="Genomic_DNA"/>
</dbReference>
<organism evidence="2 3">
    <name type="scientific">Paracidovorax cattleyae</name>
    <dbReference type="NCBI Taxonomy" id="80868"/>
    <lineage>
        <taxon>Bacteria</taxon>
        <taxon>Pseudomonadati</taxon>
        <taxon>Pseudomonadota</taxon>
        <taxon>Betaproteobacteria</taxon>
        <taxon>Burkholderiales</taxon>
        <taxon>Comamonadaceae</taxon>
        <taxon>Paracidovorax</taxon>
    </lineage>
</organism>
<sequence>MTNFVHIDYRTEHPGVARAEQAAATLKSAFDGARGASSLLLAAIVAAVLVVANQVIDMWGEGHTLAAWMVLWLIAFAALALLAGPVRRTASMLRAGFHAWKEARRREAEDEKTWNAALHDARIMADLSRAMNGIAVDNIRRYY</sequence>
<keyword evidence="1" id="KW-0472">Membrane</keyword>
<keyword evidence="1" id="KW-1133">Transmembrane helix</keyword>
<dbReference type="OrthoDB" id="8907851at2"/>